<gene>
    <name evidence="1" type="primary">tssK</name>
    <name evidence="1" type="ORF">Q4490_13630</name>
</gene>
<dbReference type="NCBIfam" id="TIGR03353">
    <property type="entry name" value="VI_chp_4"/>
    <property type="match status" value="1"/>
</dbReference>
<dbReference type="GeneID" id="89455582"/>
<evidence type="ECO:0000313" key="1">
    <source>
        <dbReference type="EMBL" id="MDO6454610.1"/>
    </source>
</evidence>
<sequence>MSWHKKVAWLEGMFIRPQHFQQQDRYVEGMVSSLNAQLTSYGWGISELDIDESALRLGNIVIRRCRAILPDGTPINVPAEDDVPEPISLSVEDEGGLIYLGLPLWRAGAKEMDRQAAPDANARFRIDNIEVSDVVMGSRSLADVEVAGKKLSVLSQQQYHQQYSAIPIARVKLIKNRSVILDEGFIPPALDFLAVEGLGRSLKEIHGLTHMRSEALAERIKSTSGGGSAEMADFLLLQLLNRYEPVLAHYLVSDQLHPQTVYQTLIQFAGELATFTHPDKKVAEMPVYQHLDLEATFTALEQLLQQPLSTMLDQSAVRIELSEKGFGIRVGFIPETEIAATNFVLSVRADMPREDLRRLFPVQAKVGPIEQINNLVNRQLPGVRIEPLPVAPRQVPYYSGAVYFELDTQGQWWNVIHASKGLALHIGNQFPGVKLELWAIK</sequence>
<proteinExistence type="predicted"/>
<dbReference type="PANTHER" id="PTHR35566">
    <property type="entry name" value="BLR3599 PROTEIN"/>
    <property type="match status" value="1"/>
</dbReference>
<protein>
    <submittedName>
        <fullName evidence="1">Type VI secretion system baseplate subunit TssK</fullName>
    </submittedName>
</protein>
<dbReference type="RefSeq" id="WP_075171601.1">
    <property type="nucleotide sequence ID" value="NZ_CAXPFL010000002.1"/>
</dbReference>
<dbReference type="PANTHER" id="PTHR35566:SF1">
    <property type="entry name" value="TYPE VI SECRETION SYSTEM BASEPLATE COMPONENT TSSK1"/>
    <property type="match status" value="1"/>
</dbReference>
<dbReference type="InterPro" id="IPR010263">
    <property type="entry name" value="T6SS_TssK"/>
</dbReference>
<comment type="caution">
    <text evidence="1">The sequence shown here is derived from an EMBL/GenBank/DDBJ whole genome shotgun (WGS) entry which is preliminary data.</text>
</comment>
<dbReference type="Proteomes" id="UP001169862">
    <property type="component" value="Unassembled WGS sequence"/>
</dbReference>
<organism evidence="1 2">
    <name type="scientific">Neptunomonas phycophila</name>
    <dbReference type="NCBI Taxonomy" id="1572645"/>
    <lineage>
        <taxon>Bacteria</taxon>
        <taxon>Pseudomonadati</taxon>
        <taxon>Pseudomonadota</taxon>
        <taxon>Gammaproteobacteria</taxon>
        <taxon>Oceanospirillales</taxon>
        <taxon>Oceanospirillaceae</taxon>
        <taxon>Neptunomonas</taxon>
    </lineage>
</organism>
<dbReference type="AlphaFoldDB" id="A0AAW7XKL4"/>
<dbReference type="Pfam" id="PF05936">
    <property type="entry name" value="T6SS_VasE"/>
    <property type="match status" value="1"/>
</dbReference>
<dbReference type="EMBL" id="JAUOPG010000009">
    <property type="protein sequence ID" value="MDO6454610.1"/>
    <property type="molecule type" value="Genomic_DNA"/>
</dbReference>
<evidence type="ECO:0000313" key="2">
    <source>
        <dbReference type="Proteomes" id="UP001169862"/>
    </source>
</evidence>
<accession>A0AAW7XKL4</accession>
<reference evidence="1" key="1">
    <citation type="submission" date="2023-07" db="EMBL/GenBank/DDBJ databases">
        <title>Genome content predicts the carbon catabolic preferences of heterotrophic bacteria.</title>
        <authorList>
            <person name="Gralka M."/>
        </authorList>
    </citation>
    <scope>NUCLEOTIDE SEQUENCE</scope>
    <source>
        <strain evidence="1">I2M16</strain>
    </source>
</reference>
<name>A0AAW7XKL4_9GAMM</name>